<dbReference type="SUPFAM" id="SSF52402">
    <property type="entry name" value="Adenine nucleotide alpha hydrolases-like"/>
    <property type="match status" value="1"/>
</dbReference>
<dbReference type="InterPro" id="IPR006015">
    <property type="entry name" value="Universal_stress_UspA"/>
</dbReference>
<dbReference type="CDD" id="cd00293">
    <property type="entry name" value="USP-like"/>
    <property type="match status" value="1"/>
</dbReference>
<comment type="similarity">
    <text evidence="1">Belongs to the universal stress protein A family.</text>
</comment>
<proteinExistence type="inferred from homology"/>
<accession>T1BNE2</accession>
<dbReference type="PANTHER" id="PTHR46268">
    <property type="entry name" value="STRESS RESPONSE PROTEIN NHAX"/>
    <property type="match status" value="1"/>
</dbReference>
<reference evidence="3" key="1">
    <citation type="submission" date="2013-08" db="EMBL/GenBank/DDBJ databases">
        <authorList>
            <person name="Mendez C."/>
            <person name="Richter M."/>
            <person name="Ferrer M."/>
            <person name="Sanchez J."/>
        </authorList>
    </citation>
    <scope>NUCLEOTIDE SEQUENCE</scope>
</reference>
<evidence type="ECO:0000259" key="2">
    <source>
        <dbReference type="Pfam" id="PF00582"/>
    </source>
</evidence>
<sequence>MFTHLLIATDGSELSHKALNGGLSLAKSLQAKVTVYCAVIQYLPTTEFVVDSPLEIMKQLEGLADQYLANAQTLASSQDVSIETRKSVEYSVYEGIIECARIQGCDLILMASHGRRGLTGLILGSETQKVLTHSKIPVLVFR</sequence>
<dbReference type="PANTHER" id="PTHR46268:SF15">
    <property type="entry name" value="UNIVERSAL STRESS PROTEIN HP_0031"/>
    <property type="match status" value="1"/>
</dbReference>
<dbReference type="PRINTS" id="PR01438">
    <property type="entry name" value="UNVRSLSTRESS"/>
</dbReference>
<evidence type="ECO:0000256" key="1">
    <source>
        <dbReference type="ARBA" id="ARBA00008791"/>
    </source>
</evidence>
<name>T1BNE2_9ZZZZ</name>
<dbReference type="EMBL" id="AUZX01003274">
    <property type="protein sequence ID" value="EQD74361.1"/>
    <property type="molecule type" value="Genomic_DNA"/>
</dbReference>
<reference evidence="3" key="2">
    <citation type="journal article" date="2014" name="ISME J.">
        <title>Microbial stratification in low pH oxic and suboxic macroscopic growths along an acid mine drainage.</title>
        <authorList>
            <person name="Mendez-Garcia C."/>
            <person name="Mesa V."/>
            <person name="Sprenger R.R."/>
            <person name="Richter M."/>
            <person name="Diez M.S."/>
            <person name="Solano J."/>
            <person name="Bargiela R."/>
            <person name="Golyshina O.V."/>
            <person name="Manteca A."/>
            <person name="Ramos J.L."/>
            <person name="Gallego J.R."/>
            <person name="Llorente I."/>
            <person name="Martins Dos Santos V.A."/>
            <person name="Jensen O.N."/>
            <person name="Pelaez A.I."/>
            <person name="Sanchez J."/>
            <person name="Ferrer M."/>
        </authorList>
    </citation>
    <scope>NUCLEOTIDE SEQUENCE</scope>
</reference>
<organism evidence="3">
    <name type="scientific">mine drainage metagenome</name>
    <dbReference type="NCBI Taxonomy" id="410659"/>
    <lineage>
        <taxon>unclassified sequences</taxon>
        <taxon>metagenomes</taxon>
        <taxon>ecological metagenomes</taxon>
    </lineage>
</organism>
<dbReference type="Pfam" id="PF00582">
    <property type="entry name" value="Usp"/>
    <property type="match status" value="1"/>
</dbReference>
<dbReference type="InterPro" id="IPR014729">
    <property type="entry name" value="Rossmann-like_a/b/a_fold"/>
</dbReference>
<comment type="caution">
    <text evidence="3">The sequence shown here is derived from an EMBL/GenBank/DDBJ whole genome shotgun (WGS) entry which is preliminary data.</text>
</comment>
<feature type="domain" description="UspA" evidence="2">
    <location>
        <begin position="1"/>
        <end position="142"/>
    </location>
</feature>
<protein>
    <submittedName>
        <fullName evidence="3">Universal stress protein UspA family</fullName>
    </submittedName>
</protein>
<dbReference type="InterPro" id="IPR006016">
    <property type="entry name" value="UspA"/>
</dbReference>
<dbReference type="AlphaFoldDB" id="T1BNE2"/>
<gene>
    <name evidence="3" type="ORF">B1A_04503</name>
</gene>
<dbReference type="Gene3D" id="3.40.50.620">
    <property type="entry name" value="HUPs"/>
    <property type="match status" value="1"/>
</dbReference>
<evidence type="ECO:0000313" key="3">
    <source>
        <dbReference type="EMBL" id="EQD74361.1"/>
    </source>
</evidence>